<evidence type="ECO:0000256" key="8">
    <source>
        <dbReference type="ARBA" id="ARBA00022949"/>
    </source>
</evidence>
<feature type="compositionally biased region" description="Basic and acidic residues" evidence="12">
    <location>
        <begin position="557"/>
        <end position="566"/>
    </location>
</feature>
<dbReference type="FunFam" id="2.30.30.40:FF:000141">
    <property type="entry name" value="SH3 and PX domain-containing protein 2A"/>
    <property type="match status" value="1"/>
</dbReference>
<feature type="compositionally biased region" description="Gly residues" evidence="12">
    <location>
        <begin position="857"/>
        <end position="874"/>
    </location>
</feature>
<keyword evidence="6" id="KW-0597">Phosphoprotein</keyword>
<evidence type="ECO:0000256" key="10">
    <source>
        <dbReference type="ARBA" id="ARBA00072115"/>
    </source>
</evidence>
<evidence type="ECO:0000256" key="13">
    <source>
        <dbReference type="SAM" id="SignalP"/>
    </source>
</evidence>
<keyword evidence="7" id="KW-0677">Repeat</keyword>
<dbReference type="GeneTree" id="ENSGT00940000157732"/>
<dbReference type="InterPro" id="IPR035453">
    <property type="entry name" value="SH3PXD2A_SH3_4"/>
</dbReference>
<dbReference type="PRINTS" id="PR00498">
    <property type="entry name" value="P47PHOX"/>
</dbReference>
<evidence type="ECO:0000256" key="1">
    <source>
        <dbReference type="ARBA" id="ARBA00004188"/>
    </source>
</evidence>
<dbReference type="InterPro" id="IPR035450">
    <property type="entry name" value="SH3PXD2A_SH3_1"/>
</dbReference>
<evidence type="ECO:0000256" key="2">
    <source>
        <dbReference type="ARBA" id="ARBA00004496"/>
    </source>
</evidence>
<feature type="region of interest" description="Disordered" evidence="12">
    <location>
        <begin position="851"/>
        <end position="906"/>
    </location>
</feature>
<dbReference type="PROSITE" id="PS50002">
    <property type="entry name" value="SH3"/>
    <property type="match status" value="5"/>
</dbReference>
<dbReference type="Pfam" id="PF00787">
    <property type="entry name" value="PX"/>
    <property type="match status" value="1"/>
</dbReference>
<feature type="domain" description="PX" evidence="15">
    <location>
        <begin position="1"/>
        <end position="121"/>
    </location>
</feature>
<feature type="region of interest" description="Disordered" evidence="12">
    <location>
        <begin position="483"/>
        <end position="566"/>
    </location>
</feature>
<reference evidence="17" key="1">
    <citation type="submission" date="2018-06" db="EMBL/GenBank/DDBJ databases">
        <title>Genome assembly of Danube salmon.</title>
        <authorList>
            <person name="Macqueen D.J."/>
            <person name="Gundappa M.K."/>
        </authorList>
    </citation>
    <scope>NUCLEOTIDE SEQUENCE [LARGE SCALE GENOMIC DNA]</scope>
</reference>
<organism evidence="16 17">
    <name type="scientific">Hucho hucho</name>
    <name type="common">huchen</name>
    <dbReference type="NCBI Taxonomy" id="62062"/>
    <lineage>
        <taxon>Eukaryota</taxon>
        <taxon>Metazoa</taxon>
        <taxon>Chordata</taxon>
        <taxon>Craniata</taxon>
        <taxon>Vertebrata</taxon>
        <taxon>Euteleostomi</taxon>
        <taxon>Actinopterygii</taxon>
        <taxon>Neopterygii</taxon>
        <taxon>Teleostei</taxon>
        <taxon>Protacanthopterygii</taxon>
        <taxon>Salmoniformes</taxon>
        <taxon>Salmonidae</taxon>
        <taxon>Salmoninae</taxon>
        <taxon>Hucho</taxon>
    </lineage>
</organism>
<dbReference type="InterPro" id="IPR035449">
    <property type="entry name" value="SH3PXD2A_SH3_3"/>
</dbReference>
<feature type="domain" description="SH3" evidence="14">
    <location>
        <begin position="254"/>
        <end position="313"/>
    </location>
</feature>
<dbReference type="Ensembl" id="ENSHHUT00000050681.1">
    <property type="protein sequence ID" value="ENSHHUP00000048905.1"/>
    <property type="gene ID" value="ENSHHUG00000029627.1"/>
</dbReference>
<dbReference type="PANTHER" id="PTHR15706:SF2">
    <property type="entry name" value="SH3 AND PX DOMAIN-CONTAINING PROTEIN 2A"/>
    <property type="match status" value="1"/>
</dbReference>
<dbReference type="InterPro" id="IPR051228">
    <property type="entry name" value="NADPH_Oxidase/PX-Domain"/>
</dbReference>
<dbReference type="CDD" id="cd12019">
    <property type="entry name" value="SH3_Tks5_4"/>
    <property type="match status" value="1"/>
</dbReference>
<evidence type="ECO:0000256" key="5">
    <source>
        <dbReference type="ARBA" id="ARBA00022490"/>
    </source>
</evidence>
<dbReference type="InterPro" id="IPR001452">
    <property type="entry name" value="SH3_domain"/>
</dbReference>
<proteinExistence type="inferred from homology"/>
<evidence type="ECO:0000259" key="15">
    <source>
        <dbReference type="PROSITE" id="PS50195"/>
    </source>
</evidence>
<dbReference type="SMART" id="SM00326">
    <property type="entry name" value="SH3"/>
    <property type="match status" value="5"/>
</dbReference>
<feature type="region of interest" description="Disordered" evidence="12">
    <location>
        <begin position="342"/>
        <end position="423"/>
    </location>
</feature>
<dbReference type="InterPro" id="IPR036871">
    <property type="entry name" value="PX_dom_sf"/>
</dbReference>
<feature type="chain" id="PRO_5021338682" description="SH3 and PX domain-containing protein 2A" evidence="13">
    <location>
        <begin position="27"/>
        <end position="1064"/>
    </location>
</feature>
<dbReference type="Pfam" id="PF00018">
    <property type="entry name" value="SH3_1"/>
    <property type="match status" value="2"/>
</dbReference>
<dbReference type="InterPro" id="IPR001683">
    <property type="entry name" value="PX_dom"/>
</dbReference>
<feature type="compositionally biased region" description="Polar residues" evidence="12">
    <location>
        <begin position="634"/>
        <end position="655"/>
    </location>
</feature>
<evidence type="ECO:0000256" key="7">
    <source>
        <dbReference type="ARBA" id="ARBA00022737"/>
    </source>
</evidence>
<dbReference type="Gene3D" id="2.30.30.40">
    <property type="entry name" value="SH3 Domains"/>
    <property type="match status" value="5"/>
</dbReference>
<feature type="domain" description="SH3" evidence="14">
    <location>
        <begin position="424"/>
        <end position="483"/>
    </location>
</feature>
<reference evidence="16" key="2">
    <citation type="submission" date="2025-08" db="UniProtKB">
        <authorList>
            <consortium name="Ensembl"/>
        </authorList>
    </citation>
    <scope>IDENTIFICATION</scope>
</reference>
<dbReference type="Gene3D" id="3.30.1520.10">
    <property type="entry name" value="Phox-like domain"/>
    <property type="match status" value="1"/>
</dbReference>
<keyword evidence="8" id="KW-0965">Cell junction</keyword>
<dbReference type="STRING" id="62062.ENSHHUP00000048905"/>
<evidence type="ECO:0000256" key="12">
    <source>
        <dbReference type="SAM" id="MobiDB-lite"/>
    </source>
</evidence>
<dbReference type="SUPFAM" id="SSF50044">
    <property type="entry name" value="SH3-domain"/>
    <property type="match status" value="5"/>
</dbReference>
<dbReference type="SMART" id="SM00312">
    <property type="entry name" value="PX"/>
    <property type="match status" value="1"/>
</dbReference>
<feature type="domain" description="SH3" evidence="14">
    <location>
        <begin position="1003"/>
        <end position="1064"/>
    </location>
</feature>
<dbReference type="FunFam" id="2.30.30.40:FF:000020">
    <property type="entry name" value="SH3 and PX domain-containing protein 2A"/>
    <property type="match status" value="1"/>
</dbReference>
<dbReference type="Pfam" id="PF07653">
    <property type="entry name" value="SH3_2"/>
    <property type="match status" value="2"/>
</dbReference>
<comment type="subcellular location">
    <subcellularLocation>
        <location evidence="1">Cell projection</location>
        <location evidence="1">Podosome</location>
    </subcellularLocation>
    <subcellularLocation>
        <location evidence="2">Cytoplasm</location>
    </subcellularLocation>
</comment>
<dbReference type="FunFam" id="2.30.30.40:FF:000042">
    <property type="entry name" value="SH3 and PX domain-containing protein 2A"/>
    <property type="match status" value="1"/>
</dbReference>
<dbReference type="CDD" id="cd12079">
    <property type="entry name" value="SH3_Tks5_3"/>
    <property type="match status" value="1"/>
</dbReference>
<dbReference type="PROSITE" id="PS50195">
    <property type="entry name" value="PX"/>
    <property type="match status" value="1"/>
</dbReference>
<dbReference type="GO" id="GO:0042554">
    <property type="term" value="P:superoxide anion generation"/>
    <property type="evidence" value="ECO:0007669"/>
    <property type="project" value="TreeGrafter"/>
</dbReference>
<feature type="signal peptide" evidence="13">
    <location>
        <begin position="1"/>
        <end position="26"/>
    </location>
</feature>
<dbReference type="CDD" id="cd12077">
    <property type="entry name" value="SH3_Tks5_2"/>
    <property type="match status" value="1"/>
</dbReference>
<feature type="compositionally biased region" description="Low complexity" evidence="12">
    <location>
        <begin position="682"/>
        <end position="691"/>
    </location>
</feature>
<evidence type="ECO:0000256" key="11">
    <source>
        <dbReference type="PROSITE-ProRule" id="PRU00192"/>
    </source>
</evidence>
<dbReference type="CDD" id="cd12020">
    <property type="entry name" value="SH3_Tks5_5"/>
    <property type="match status" value="1"/>
</dbReference>
<keyword evidence="17" id="KW-1185">Reference proteome</keyword>
<evidence type="ECO:0000259" key="14">
    <source>
        <dbReference type="PROSITE" id="PS50002"/>
    </source>
</evidence>
<evidence type="ECO:0000256" key="4">
    <source>
        <dbReference type="ARBA" id="ARBA00022443"/>
    </source>
</evidence>
<reference evidence="16" key="3">
    <citation type="submission" date="2025-09" db="UniProtKB">
        <authorList>
            <consortium name="Ensembl"/>
        </authorList>
    </citation>
    <scope>IDENTIFICATION</scope>
</reference>
<accession>A0A4W5NI05</accession>
<feature type="domain" description="SH3" evidence="14">
    <location>
        <begin position="154"/>
        <end position="213"/>
    </location>
</feature>
<dbReference type="InterPro" id="IPR036028">
    <property type="entry name" value="SH3-like_dom_sf"/>
</dbReference>
<dbReference type="AlphaFoldDB" id="A0A4W5NI05"/>
<evidence type="ECO:0000256" key="9">
    <source>
        <dbReference type="ARBA" id="ARBA00023273"/>
    </source>
</evidence>
<feature type="region of interest" description="Disordered" evidence="12">
    <location>
        <begin position="624"/>
        <end position="796"/>
    </location>
</feature>
<dbReference type="InterPro" id="IPR001655">
    <property type="entry name" value="P47PHOX"/>
</dbReference>
<sequence>MLCVGSTVLTMRFLSLQVYLINVTYSDNTSHIIYRRYSKFFDLQMQILDKFPIEGGQKDPKKRIIPFLPGKILFRRSHVRDVAMKRLRFIDDYCRALVRLPPQLSQSEEVLRFFETKADDLNPPVEGAMVGTGSWLTACFFPSSRAGIDSSDPMVLEQYVVVANYERQENSEISLQAGETVDVIEKSESGWWFVSTAEEQGWVPATYLDSQNGTRDDLELSTVRTGEVTKRRKAHLKRLDRRWTLGGIVNRQQSREEKYMTVQPYASQGKDEIGFEKGVTVEVIQKNLEGWWYIRYLGKEGWAPASYLKKMKEDFSSPGRKKTLTGPVEIIGNIMEISNLLQKKSSSEKVSSGSGMGTSSPSLGPGASGPLQDSKGKTEPGSPAVARVAPHRVSIGSPNLRQKPPPRRETNLGFQLPKPPEPPTVEAEYYTIAEFQSCISDGISFRGGQKADVIEKNSGGWWYVQIGETEGWAPCSYIDKRKKPNLSRRTSTLTRPKVPPPAPPAKKQDSEETPSPSPSHSISSSSKAPESPSRPTVYEEPEYDVPAVGCEGESDTDSLKGETIHRPLEVKINSMVCEKYRSSPPVCKTSPVIISYRRRSFRSVEEMAKEECIYENDGFRRSSGVEGALAKGCGSSNSPRIYHSSTVPRKPSGSSPLAGGKPLKKIAPELSRSQSLAKADTSPRSSSNESGRGSRKPPGIRTVEQRIGQSPSSKLKPSVRPKPLLTTKSEPQCPERMDITSLRRQLRPTGQLRHTIHGLKDSETASVISSEDSHSSRNSTSDLSSKGSRGDSDLEGFNLYRTTDAYDKVQESEVSFPSGVNVEVLERQESGWWYIRWRDEEGWAPTFYLEPIRQGRDGGGSESDGQHSGSGSGTGSKSNSLEKNEQRVLANTPPIPSKPPGGFSKPAVLVNGAVRMRNGGVRPQSAVRPQSVFVSAPQPAMDSQHYMTSSLRRNESLAAHNQYLENRSRPSDRVGVVVQHNGIPVSTVRPKPIEKSQLIHNNLGREVYVSIADYRGDDETMGFPEGTCLEVLDRNPNGWWYCQVQDALHPRKGWVPSNYLERKK</sequence>
<name>A0A4W5NI05_9TELE</name>
<dbReference type="SUPFAM" id="SSF64268">
    <property type="entry name" value="PX domain"/>
    <property type="match status" value="1"/>
</dbReference>
<evidence type="ECO:0000256" key="3">
    <source>
        <dbReference type="ARBA" id="ARBA00009628"/>
    </source>
</evidence>
<keyword evidence="5" id="KW-0963">Cytoplasm</keyword>
<protein>
    <recommendedName>
        <fullName evidence="10">SH3 and PX domain-containing protein 2A</fullName>
    </recommendedName>
</protein>
<comment type="similarity">
    <text evidence="3">Belongs to the SH3PXD2 family.</text>
</comment>
<dbReference type="InterPro" id="IPR035452">
    <property type="entry name" value="SH3PXD2A_SH3_2"/>
</dbReference>
<dbReference type="InterPro" id="IPR035454">
    <property type="entry name" value="SH3PXD2A_SH3_5"/>
</dbReference>
<keyword evidence="9" id="KW-0966">Cell projection</keyword>
<evidence type="ECO:0000256" key="6">
    <source>
        <dbReference type="ARBA" id="ARBA00022553"/>
    </source>
</evidence>
<dbReference type="Proteomes" id="UP000314982">
    <property type="component" value="Unassembled WGS sequence"/>
</dbReference>
<feature type="compositionally biased region" description="Low complexity" evidence="12">
    <location>
        <begin position="348"/>
        <end position="370"/>
    </location>
</feature>
<dbReference type="GO" id="GO:0016176">
    <property type="term" value="F:superoxide-generating NADPH oxidase activator activity"/>
    <property type="evidence" value="ECO:0007669"/>
    <property type="project" value="InterPro"/>
</dbReference>
<dbReference type="FunFam" id="2.30.30.40:FF:000059">
    <property type="entry name" value="SH3 and PX domain-containing protein 2A"/>
    <property type="match status" value="1"/>
</dbReference>
<feature type="compositionally biased region" description="Low complexity" evidence="12">
    <location>
        <begin position="518"/>
        <end position="535"/>
    </location>
</feature>
<keyword evidence="4 11" id="KW-0728">SH3 domain</keyword>
<dbReference type="GO" id="GO:0002102">
    <property type="term" value="C:podosome"/>
    <property type="evidence" value="ECO:0007669"/>
    <property type="project" value="UniProtKB-SubCell"/>
</dbReference>
<evidence type="ECO:0000313" key="17">
    <source>
        <dbReference type="Proteomes" id="UP000314982"/>
    </source>
</evidence>
<dbReference type="GO" id="GO:0035091">
    <property type="term" value="F:phosphatidylinositol binding"/>
    <property type="evidence" value="ECO:0007669"/>
    <property type="project" value="InterPro"/>
</dbReference>
<dbReference type="FunFam" id="2.30.30.40:FF:000031">
    <property type="entry name" value="SH3 and PX domain-containing protein 2A"/>
    <property type="match status" value="1"/>
</dbReference>
<evidence type="ECO:0000313" key="16">
    <source>
        <dbReference type="Ensembl" id="ENSHHUP00000048905.1"/>
    </source>
</evidence>
<feature type="compositionally biased region" description="Polar residues" evidence="12">
    <location>
        <begin position="764"/>
        <end position="787"/>
    </location>
</feature>
<feature type="domain" description="SH3" evidence="14">
    <location>
        <begin position="795"/>
        <end position="854"/>
    </location>
</feature>
<dbReference type="GO" id="GO:0005737">
    <property type="term" value="C:cytoplasm"/>
    <property type="evidence" value="ECO:0007669"/>
    <property type="project" value="UniProtKB-SubCell"/>
</dbReference>
<dbReference type="CDD" id="cd12074">
    <property type="entry name" value="SH3_Tks5_1"/>
    <property type="match status" value="1"/>
</dbReference>
<dbReference type="PANTHER" id="PTHR15706">
    <property type="entry name" value="SH3 MULTIPLE DOMAIN"/>
    <property type="match status" value="1"/>
</dbReference>
<keyword evidence="13" id="KW-0732">Signal</keyword>